<feature type="region of interest" description="Disordered" evidence="4">
    <location>
        <begin position="963"/>
        <end position="997"/>
    </location>
</feature>
<evidence type="ECO:0000313" key="6">
    <source>
        <dbReference type="Proteomes" id="UP000037923"/>
    </source>
</evidence>
<feature type="compositionally biased region" description="Basic and acidic residues" evidence="4">
    <location>
        <begin position="1658"/>
        <end position="1688"/>
    </location>
</feature>
<dbReference type="InterPro" id="IPR032675">
    <property type="entry name" value="LRR_dom_sf"/>
</dbReference>
<dbReference type="EMBL" id="LGTL01000004">
    <property type="protein sequence ID" value="KPA83283.1"/>
    <property type="molecule type" value="Genomic_DNA"/>
</dbReference>
<dbReference type="Gene3D" id="3.80.10.10">
    <property type="entry name" value="Ribonuclease Inhibitor"/>
    <property type="match status" value="2"/>
</dbReference>
<comment type="caution">
    <text evidence="5">The sequence shown here is derived from an EMBL/GenBank/DDBJ whole genome shotgun (WGS) entry which is preliminary data.</text>
</comment>
<dbReference type="Proteomes" id="UP000037923">
    <property type="component" value="Unassembled WGS sequence"/>
</dbReference>
<evidence type="ECO:0000256" key="1">
    <source>
        <dbReference type="ARBA" id="ARBA00022614"/>
    </source>
</evidence>
<sequence>MNEDSGGVGDNVVYRLSAQEEAALLAEYGTEGPFGDGVDWAAPSHFKSGLGDGDVFLTGATGAEEDAADSRLTKEKGALCEATAALKGRRHSRDRAAYTDPLTLYLLRHAPSLVLPSRSTPASLAQPISSLVSSFEDADDVRGKGGPSASAVGMGGNKLDSSSRFAPVLRSGKEWERRASLVVRGIPTTAFASYLLLPEDDDKDVQAPSSSAKSSHYPDTHGDAEADFSKLIGTTADMLRDADDVLEVLAAPVNQAQQEAEVQRRIEELQRREALVSEDFVDQFFEKEEVLNGDDDDMRSHELLQRAREGCQRLRVALASSADGTASNVLSTNSQSQEEGVVVQPLSFSLPVEAEYLYAFEMQLPSSVTRLGAADTCEADEKPPRSPVDAPLTAQEGELLPLQLPSSPPESAATAEPQLQQEQEEEASIPLLILRSSALLQDIAAAEQRDTQLLQQLVEAHERRQLDHHRTGEQQRGLGGQIAKRSNRDALGLVALPSFVERLDILISPTHDEQQERDRHTHNSGTTPDQMNGARTGLRDAQRTILHSGGKDEEQLQVGSNESKTDGVVAATAADSAAAPSLEDIRRQAAVESFLLLCESEEERRMRKEDELVEREARAAEEMQGLYTDQLAALQDDALRGRHVILTEEAAALKELSTARVKDAALARHVEQLRRLQQTEALVYTLVMEWEVHREQLLQDETLTFQRLTRDAEEARGQAVAATEKRESGEAAAARAYLTALRHAFEERRSALVEGPAGVKLGLISAQLRSTAWYRWRIEPLLQERAMLTQWAVGQRKQMESVSELLAEAETRYRRHITAAAPSTDVAHAAGHVVRVSETPPTKSFSIETEAGALTAEKLLQLLWSAFSAAVRQPPQAAQYLARWCLSLENIDSIEWQQLQLLELKGEGGAGVTVGAANLVKDMDLSGNPLRGMDLLQAVRTFPFLQRLTISHAQLQKLDFADPGQTSQQRGDVQYPAPRCVSASSATSDDGGVASAHSSPRLRHISAARHHALAEQVHLLEVDVSSNHLTSLDPLGVMATSSLTRCVAVDNELASLDSLAACTQLRGITVAHNKLTSVQCLQGLPLLRELDVGNNHLHQLDEDSTARASSGVTANPVPMWTKLFASHNHLQKFPFSFRAVCPFLSQLFINHNELTELEAEAMAALPLLRVLQAEGNKLTDIRGLQRCPRLESVKLSHNLLSTVSALLPLGSCRHLQVVDLSGNPLFPEGDSEAARQSTRLLCGMLPRLEELNNVPVRRQTEKQSHSHSMPVHGVAEAAVGAIRNAAQLVIEACTGHPYAVGNELNVGFLASPVPGPTESYREVFAALCWDAMMQHAQDERELQEALLSRELNRAKGWEATMTAAREAESAAAAVTALYGITAAQRDTRRAEHAREVALFKLDHATLSTWLTVAGRCAGESQTPSLTSGSTVFSNRHETHCTYRQREEDHLQRLARAYLAEWLLARVLVRRARRELHALQAAHRQSEVFRKEMAARRIQPVWRGAALRSRLHRLLHSRDAADVAFNAEDEQAFAKVNVNDWLTEDPSALVPVELLLHTVVDSAREVAAVPFDVPPSAVVLPMKANPTAPPSSFTSVIPNGEPSRARSGGSASGRPSLRLPPARPDTAEKPSKGACSLEEQWGPAVAAQIRKKQQKNSRAHNERMRKEFLQDPLRVQHEMRGDHSAPKPK</sequence>
<dbReference type="RefSeq" id="XP_015661722.1">
    <property type="nucleotide sequence ID" value="XM_015800120.1"/>
</dbReference>
<feature type="compositionally biased region" description="Low complexity" evidence="4">
    <location>
        <begin position="1604"/>
        <end position="1618"/>
    </location>
</feature>
<name>A0A0M9G6A3_LEPPY</name>
<gene>
    <name evidence="5" type="ORF">ABB37_02951</name>
</gene>
<dbReference type="SUPFAM" id="SSF52058">
    <property type="entry name" value="L domain-like"/>
    <property type="match status" value="1"/>
</dbReference>
<feature type="compositionally biased region" description="Low complexity" evidence="4">
    <location>
        <begin position="401"/>
        <end position="421"/>
    </location>
</feature>
<keyword evidence="3" id="KW-0175">Coiled coil</keyword>
<evidence type="ECO:0008006" key="7">
    <source>
        <dbReference type="Google" id="ProtNLM"/>
    </source>
</evidence>
<evidence type="ECO:0000256" key="2">
    <source>
        <dbReference type="ARBA" id="ARBA00022737"/>
    </source>
</evidence>
<organism evidence="5 6">
    <name type="scientific">Leptomonas pyrrhocoris</name>
    <name type="common">Firebug parasite</name>
    <dbReference type="NCBI Taxonomy" id="157538"/>
    <lineage>
        <taxon>Eukaryota</taxon>
        <taxon>Discoba</taxon>
        <taxon>Euglenozoa</taxon>
        <taxon>Kinetoplastea</taxon>
        <taxon>Metakinetoplastina</taxon>
        <taxon>Trypanosomatida</taxon>
        <taxon>Trypanosomatidae</taxon>
        <taxon>Leishmaniinae</taxon>
        <taxon>Leptomonas</taxon>
    </lineage>
</organism>
<feature type="region of interest" description="Disordered" evidence="4">
    <location>
        <begin position="401"/>
        <end position="424"/>
    </location>
</feature>
<dbReference type="PANTHER" id="PTHR15454">
    <property type="entry name" value="NISCHARIN RELATED"/>
    <property type="match status" value="1"/>
</dbReference>
<keyword evidence="2" id="KW-0677">Repeat</keyword>
<protein>
    <recommendedName>
        <fullName evidence="7">Leucine-rich repeat protein (LRRP)</fullName>
    </recommendedName>
</protein>
<feature type="region of interest" description="Disordered" evidence="4">
    <location>
        <begin position="137"/>
        <end position="161"/>
    </location>
</feature>
<evidence type="ECO:0000256" key="3">
    <source>
        <dbReference type="SAM" id="Coils"/>
    </source>
</evidence>
<dbReference type="PANTHER" id="PTHR15454:SF56">
    <property type="entry name" value="PROTEIN PHOSPHATASE 1 REGULATORY SUBUNIT 7-RELATED"/>
    <property type="match status" value="1"/>
</dbReference>
<dbReference type="VEuPathDB" id="TriTrypDB:LpyrH10_04_5010"/>
<feature type="region of interest" description="Disordered" evidence="4">
    <location>
        <begin position="1587"/>
        <end position="1688"/>
    </location>
</feature>
<dbReference type="OrthoDB" id="266138at2759"/>
<accession>A0A0M9G6A3</accession>
<dbReference type="PROSITE" id="PS50096">
    <property type="entry name" value="IQ"/>
    <property type="match status" value="1"/>
</dbReference>
<dbReference type="OMA" id="NRAKGWE"/>
<feature type="coiled-coil region" evidence="3">
    <location>
        <begin position="698"/>
        <end position="725"/>
    </location>
</feature>
<evidence type="ECO:0000313" key="5">
    <source>
        <dbReference type="EMBL" id="KPA83283.1"/>
    </source>
</evidence>
<evidence type="ECO:0000256" key="4">
    <source>
        <dbReference type="SAM" id="MobiDB-lite"/>
    </source>
</evidence>
<keyword evidence="1" id="KW-0433">Leucine-rich repeat</keyword>
<keyword evidence="6" id="KW-1185">Reference proteome</keyword>
<proteinExistence type="predicted"/>
<feature type="compositionally biased region" description="Basic residues" evidence="4">
    <location>
        <begin position="1648"/>
        <end position="1657"/>
    </location>
</feature>
<feature type="region of interest" description="Disordered" evidence="4">
    <location>
        <begin position="202"/>
        <end position="221"/>
    </location>
</feature>
<feature type="region of interest" description="Disordered" evidence="4">
    <location>
        <begin position="508"/>
        <end position="535"/>
    </location>
</feature>
<feature type="compositionally biased region" description="Basic and acidic residues" evidence="4">
    <location>
        <begin position="510"/>
        <end position="521"/>
    </location>
</feature>
<reference evidence="5 6" key="1">
    <citation type="submission" date="2015-07" db="EMBL/GenBank/DDBJ databases">
        <title>High-quality genome of monoxenous trypanosomatid Leptomonas pyrrhocoris.</title>
        <authorList>
            <person name="Flegontov P."/>
            <person name="Butenko A."/>
            <person name="Firsov S."/>
            <person name="Vlcek C."/>
            <person name="Logacheva M.D."/>
            <person name="Field M."/>
            <person name="Filatov D."/>
            <person name="Flegontova O."/>
            <person name="Gerasimov E."/>
            <person name="Jackson A.P."/>
            <person name="Kelly S."/>
            <person name="Opperdoes F."/>
            <person name="O'Reilly A."/>
            <person name="Votypka J."/>
            <person name="Yurchenko V."/>
            <person name="Lukes J."/>
        </authorList>
    </citation>
    <scope>NUCLEOTIDE SEQUENCE [LARGE SCALE GENOMIC DNA]</scope>
    <source>
        <strain evidence="5">H10</strain>
    </source>
</reference>
<dbReference type="GO" id="GO:0005737">
    <property type="term" value="C:cytoplasm"/>
    <property type="evidence" value="ECO:0007669"/>
    <property type="project" value="TreeGrafter"/>
</dbReference>
<dbReference type="GeneID" id="26903242"/>